<dbReference type="EMBL" id="CACTIH010002174">
    <property type="protein sequence ID" value="CAA2974448.1"/>
    <property type="molecule type" value="Genomic_DNA"/>
</dbReference>
<evidence type="ECO:0000313" key="2">
    <source>
        <dbReference type="Proteomes" id="UP000594638"/>
    </source>
</evidence>
<dbReference type="Proteomes" id="UP000594638">
    <property type="component" value="Unassembled WGS sequence"/>
</dbReference>
<name>A0A8S0R7X0_OLEEU</name>
<protein>
    <submittedName>
        <fullName evidence="1">Uncharacterized protein</fullName>
    </submittedName>
</protein>
<dbReference type="AlphaFoldDB" id="A0A8S0R7X0"/>
<proteinExistence type="predicted"/>
<accession>A0A8S0R7X0</accession>
<organism evidence="1 2">
    <name type="scientific">Olea europaea subsp. europaea</name>
    <dbReference type="NCBI Taxonomy" id="158383"/>
    <lineage>
        <taxon>Eukaryota</taxon>
        <taxon>Viridiplantae</taxon>
        <taxon>Streptophyta</taxon>
        <taxon>Embryophyta</taxon>
        <taxon>Tracheophyta</taxon>
        <taxon>Spermatophyta</taxon>
        <taxon>Magnoliopsida</taxon>
        <taxon>eudicotyledons</taxon>
        <taxon>Gunneridae</taxon>
        <taxon>Pentapetalae</taxon>
        <taxon>asterids</taxon>
        <taxon>lamiids</taxon>
        <taxon>Lamiales</taxon>
        <taxon>Oleaceae</taxon>
        <taxon>Oleeae</taxon>
        <taxon>Olea</taxon>
    </lineage>
</organism>
<evidence type="ECO:0000313" key="1">
    <source>
        <dbReference type="EMBL" id="CAA2974448.1"/>
    </source>
</evidence>
<keyword evidence="2" id="KW-1185">Reference proteome</keyword>
<reference evidence="1 2" key="1">
    <citation type="submission" date="2019-12" db="EMBL/GenBank/DDBJ databases">
        <authorList>
            <person name="Alioto T."/>
            <person name="Alioto T."/>
            <person name="Gomez Garrido J."/>
        </authorList>
    </citation>
    <scope>NUCLEOTIDE SEQUENCE [LARGE SCALE GENOMIC DNA]</scope>
</reference>
<gene>
    <name evidence="1" type="ORF">OLEA9_A020713</name>
</gene>
<dbReference type="Gramene" id="OE9A020713T1">
    <property type="protein sequence ID" value="OE9A020713C1"/>
    <property type="gene ID" value="OE9A020713"/>
</dbReference>
<comment type="caution">
    <text evidence="1">The sequence shown here is derived from an EMBL/GenBank/DDBJ whole genome shotgun (WGS) entry which is preliminary data.</text>
</comment>
<sequence length="132" mass="14924">MWSARCMCGHSAPIWERTPNCPHRINLDVQTVCIIVWSVGVCRDTPHQFGSGLRAVCTAPIWMYGMSAHIVQSVWCMCGHAAQFFEVAEATPWSLDNVRTVIVWSVQCMCGHFAPIFLRQQKQRLGVYPDAE</sequence>